<evidence type="ECO:0000313" key="2">
    <source>
        <dbReference type="EMBL" id="CAA9494529.1"/>
    </source>
</evidence>
<dbReference type="EMBL" id="CADCVJ010000229">
    <property type="protein sequence ID" value="CAA9494529.1"/>
    <property type="molecule type" value="Genomic_DNA"/>
</dbReference>
<feature type="compositionally biased region" description="Basic and acidic residues" evidence="1">
    <location>
        <begin position="63"/>
        <end position="75"/>
    </location>
</feature>
<name>A0A6J4SCA3_9ACTN</name>
<organism evidence="2">
    <name type="scientific">uncultured Solirubrobacteraceae bacterium</name>
    <dbReference type="NCBI Taxonomy" id="1162706"/>
    <lineage>
        <taxon>Bacteria</taxon>
        <taxon>Bacillati</taxon>
        <taxon>Actinomycetota</taxon>
        <taxon>Thermoleophilia</taxon>
        <taxon>Solirubrobacterales</taxon>
        <taxon>Solirubrobacteraceae</taxon>
        <taxon>environmental samples</taxon>
    </lineage>
</organism>
<gene>
    <name evidence="2" type="ORF">AVDCRST_MAG38-2844</name>
</gene>
<accession>A0A6J4SCA3</accession>
<feature type="compositionally biased region" description="Basic and acidic residues" evidence="1">
    <location>
        <begin position="1"/>
        <end position="14"/>
    </location>
</feature>
<feature type="non-terminal residue" evidence="2">
    <location>
        <position position="107"/>
    </location>
</feature>
<reference evidence="2" key="1">
    <citation type="submission" date="2020-02" db="EMBL/GenBank/DDBJ databases">
        <authorList>
            <person name="Meier V. D."/>
        </authorList>
    </citation>
    <scope>NUCLEOTIDE SEQUENCE</scope>
    <source>
        <strain evidence="2">AVDCRST_MAG38</strain>
    </source>
</reference>
<feature type="compositionally biased region" description="Basic residues" evidence="1">
    <location>
        <begin position="31"/>
        <end position="42"/>
    </location>
</feature>
<feature type="compositionally biased region" description="Basic residues" evidence="1">
    <location>
        <begin position="90"/>
        <end position="101"/>
    </location>
</feature>
<evidence type="ECO:0000256" key="1">
    <source>
        <dbReference type="SAM" id="MobiDB-lite"/>
    </source>
</evidence>
<protein>
    <submittedName>
        <fullName evidence="2">Ethidium bromide-methyl viologen resistance protein EmrE</fullName>
    </submittedName>
</protein>
<sequence length="107" mass="12616">VRPVPDRRDPLGDRRHPRAARLRRLLEARPHPGRRGGLRPRLRAALPGAQDDRGGRRLRRLVGRRDRGDHADRDRRARRVERRAEAGRHRADRGRRRGAQRQHRDPL</sequence>
<proteinExistence type="predicted"/>
<feature type="region of interest" description="Disordered" evidence="1">
    <location>
        <begin position="1"/>
        <end position="107"/>
    </location>
</feature>
<dbReference type="AlphaFoldDB" id="A0A6J4SCA3"/>
<feature type="non-terminal residue" evidence="2">
    <location>
        <position position="1"/>
    </location>
</feature>